<dbReference type="PIRSF" id="PIRSF000429">
    <property type="entry name" value="Ac-CoA_Ac_transf"/>
    <property type="match status" value="1"/>
</dbReference>
<name>A0A2U2AK71_9GAMM</name>
<dbReference type="GO" id="GO:0006635">
    <property type="term" value="P:fatty acid beta-oxidation"/>
    <property type="evidence" value="ECO:0007669"/>
    <property type="project" value="TreeGrafter"/>
</dbReference>
<evidence type="ECO:0000256" key="1">
    <source>
        <dbReference type="ARBA" id="ARBA00005189"/>
    </source>
</evidence>
<dbReference type="AlphaFoldDB" id="A0A2U2AK71"/>
<dbReference type="PANTHER" id="PTHR43853">
    <property type="entry name" value="3-KETOACYL-COA THIOLASE, PEROXISOMAL"/>
    <property type="match status" value="1"/>
</dbReference>
<keyword evidence="4 8" id="KW-0808">Transferase</keyword>
<dbReference type="Proteomes" id="UP000244948">
    <property type="component" value="Unassembled WGS sequence"/>
</dbReference>
<comment type="catalytic activity">
    <reaction evidence="6">
        <text>succinyl-CoA + acetyl-CoA = 3-oxoadipyl-CoA + CoA</text>
        <dbReference type="Rhea" id="RHEA:19481"/>
        <dbReference type="ChEBI" id="CHEBI:57287"/>
        <dbReference type="ChEBI" id="CHEBI:57288"/>
        <dbReference type="ChEBI" id="CHEBI:57292"/>
        <dbReference type="ChEBI" id="CHEBI:57348"/>
        <dbReference type="EC" id="2.3.1.174"/>
    </reaction>
</comment>
<dbReference type="InterPro" id="IPR050215">
    <property type="entry name" value="Thiolase-like_sf_Thiolase"/>
</dbReference>
<dbReference type="InterPro" id="IPR020615">
    <property type="entry name" value="Thiolase_acyl_enz_int_AS"/>
</dbReference>
<protein>
    <submittedName>
        <fullName evidence="11">3-oxoadipyl-CoA thiolase</fullName>
    </submittedName>
</protein>
<dbReference type="SUPFAM" id="SSF53901">
    <property type="entry name" value="Thiolase-like"/>
    <property type="match status" value="2"/>
</dbReference>
<dbReference type="GO" id="GO:0005737">
    <property type="term" value="C:cytoplasm"/>
    <property type="evidence" value="ECO:0007669"/>
    <property type="project" value="UniProtKB-ARBA"/>
</dbReference>
<dbReference type="GO" id="GO:0010124">
    <property type="term" value="P:phenylacetate catabolic process"/>
    <property type="evidence" value="ECO:0007669"/>
    <property type="project" value="TreeGrafter"/>
</dbReference>
<reference evidence="11 12" key="1">
    <citation type="journal article" date="2018" name="Genome Announc.">
        <title>Ignatzschineria cameli sp. nov., isolated from necrotic foot tissue of dromedaries (Camelus dromedarius) and associated maggots (Wohlfahrtia species) in Dubai.</title>
        <authorList>
            <person name="Tsang C.C."/>
            <person name="Tang J.Y."/>
            <person name="Fong J.Y."/>
            <person name="Kinne J."/>
            <person name="Lee H.H."/>
            <person name="Joseph M."/>
            <person name="Jose S."/>
            <person name="Schuster R.K."/>
            <person name="Tang Y."/>
            <person name="Sivakumar S."/>
            <person name="Chen J.H."/>
            <person name="Teng J.L."/>
            <person name="Lau S.K."/>
            <person name="Wernery U."/>
            <person name="Woo P.C."/>
        </authorList>
    </citation>
    <scope>NUCLEOTIDE SEQUENCE [LARGE SCALE GENOMIC DNA]</scope>
    <source>
        <strain evidence="11 12">KCTC 22643</strain>
    </source>
</reference>
<dbReference type="InterPro" id="IPR020617">
    <property type="entry name" value="Thiolase_C"/>
</dbReference>
<comment type="caution">
    <text evidence="11">The sequence shown here is derived from an EMBL/GenBank/DDBJ whole genome shotgun (WGS) entry which is preliminary data.</text>
</comment>
<feature type="domain" description="Thiolase C-terminal" evidence="10">
    <location>
        <begin position="278"/>
        <end position="402"/>
    </location>
</feature>
<dbReference type="PROSITE" id="PS00099">
    <property type="entry name" value="THIOLASE_3"/>
    <property type="match status" value="1"/>
</dbReference>
<gene>
    <name evidence="11" type="primary">pcaF</name>
    <name evidence="11" type="ORF">DC082_07370</name>
</gene>
<dbReference type="GO" id="GO:0019619">
    <property type="term" value="P:3,4-dihydroxybenzoate catabolic process"/>
    <property type="evidence" value="ECO:0007669"/>
    <property type="project" value="InterPro"/>
</dbReference>
<evidence type="ECO:0000259" key="9">
    <source>
        <dbReference type="Pfam" id="PF00108"/>
    </source>
</evidence>
<dbReference type="PROSITE" id="PS00737">
    <property type="entry name" value="THIOLASE_2"/>
    <property type="match status" value="1"/>
</dbReference>
<comment type="pathway">
    <text evidence="1">Lipid metabolism.</text>
</comment>
<dbReference type="Pfam" id="PF00108">
    <property type="entry name" value="Thiolase_N"/>
    <property type="match status" value="1"/>
</dbReference>
<evidence type="ECO:0000256" key="5">
    <source>
        <dbReference type="ARBA" id="ARBA00023315"/>
    </source>
</evidence>
<evidence type="ECO:0000256" key="8">
    <source>
        <dbReference type="RuleBase" id="RU003557"/>
    </source>
</evidence>
<comment type="pathway">
    <text evidence="2">Aromatic compound metabolism.</text>
</comment>
<dbReference type="InterPro" id="IPR020613">
    <property type="entry name" value="Thiolase_CS"/>
</dbReference>
<dbReference type="PROSITE" id="PS00098">
    <property type="entry name" value="THIOLASE_1"/>
    <property type="match status" value="1"/>
</dbReference>
<dbReference type="InterPro" id="IPR002155">
    <property type="entry name" value="Thiolase"/>
</dbReference>
<dbReference type="Pfam" id="PF02803">
    <property type="entry name" value="Thiolase_C"/>
    <property type="match status" value="1"/>
</dbReference>
<dbReference type="FunFam" id="3.40.47.10:FF:000010">
    <property type="entry name" value="Acetyl-CoA acetyltransferase (Thiolase)"/>
    <property type="match status" value="1"/>
</dbReference>
<dbReference type="CDD" id="cd00751">
    <property type="entry name" value="thiolase"/>
    <property type="match status" value="1"/>
</dbReference>
<proteinExistence type="inferred from homology"/>
<feature type="active site" description="Proton acceptor" evidence="7">
    <location>
        <position position="389"/>
    </location>
</feature>
<feature type="active site" description="Acyl-thioester intermediate" evidence="7">
    <location>
        <position position="92"/>
    </location>
</feature>
<organism evidence="11 12">
    <name type="scientific">Ignatzschineria indica</name>
    <dbReference type="NCBI Taxonomy" id="472583"/>
    <lineage>
        <taxon>Bacteria</taxon>
        <taxon>Pseudomonadati</taxon>
        <taxon>Pseudomonadota</taxon>
        <taxon>Gammaproteobacteria</taxon>
        <taxon>Cardiobacteriales</taxon>
        <taxon>Ignatzschineriaceae</taxon>
        <taxon>Ignatzschineria</taxon>
    </lineage>
</organism>
<evidence type="ECO:0000256" key="7">
    <source>
        <dbReference type="PIRSR" id="PIRSR000429-1"/>
    </source>
</evidence>
<dbReference type="NCBIfam" id="TIGR01930">
    <property type="entry name" value="AcCoA-C-Actrans"/>
    <property type="match status" value="1"/>
</dbReference>
<dbReference type="EMBL" id="QEWR01000003">
    <property type="protein sequence ID" value="PWD83218.1"/>
    <property type="molecule type" value="Genomic_DNA"/>
</dbReference>
<sequence length="404" mass="42959">MSERNAYICDAIRTPFGRYGGGLAPVRADDLAALPITELMRSHPQVKWEAVDDVILGCANQAGEDNRNVARMAALLAGLPQEVPGVTVNRLCGSSLEAIGSAARAIRAGEADLVIAGGVESMTRSPFVVGKSDSAFGRGQIMEDTTMGWRFINPKLDQLYGTETMPETAENVAERYQISREDQDAFAYASQMKAAQADMAGYLAEEIMPVHIPQRRGEDLIVAKDEHLRPTTTLEGLAKLKPFVKKEGVITAGNASGINDGAAALLIASDEAVAQYGLTPKARIVGMQSMGVEPSVMGIGPVPAVKKLLKRSGLTLAEMDVIELNEAFAAQALACIRELGLDDHDERINPNGGAIALGHPLGASGARLVIAALNELQRREGRYALCTMCIGVGQGIALIIERVE</sequence>
<dbReference type="InterPro" id="IPR012793">
    <property type="entry name" value="PcaF"/>
</dbReference>
<dbReference type="InterPro" id="IPR016039">
    <property type="entry name" value="Thiolase-like"/>
</dbReference>
<feature type="active site" description="Proton acceptor" evidence="7">
    <location>
        <position position="359"/>
    </location>
</feature>
<dbReference type="InterPro" id="IPR020616">
    <property type="entry name" value="Thiolase_N"/>
</dbReference>
<keyword evidence="5 8" id="KW-0012">Acyltransferase</keyword>
<dbReference type="RefSeq" id="WP_109236417.1">
    <property type="nucleotide sequence ID" value="NZ_BMXZ01000002.1"/>
</dbReference>
<keyword evidence="12" id="KW-1185">Reference proteome</keyword>
<evidence type="ECO:0000256" key="4">
    <source>
        <dbReference type="ARBA" id="ARBA00022679"/>
    </source>
</evidence>
<dbReference type="NCBIfam" id="TIGR02430">
    <property type="entry name" value="pcaF"/>
    <property type="match status" value="1"/>
</dbReference>
<evidence type="ECO:0000313" key="12">
    <source>
        <dbReference type="Proteomes" id="UP000244948"/>
    </source>
</evidence>
<evidence type="ECO:0000259" key="10">
    <source>
        <dbReference type="Pfam" id="PF02803"/>
    </source>
</evidence>
<dbReference type="Gene3D" id="3.40.47.10">
    <property type="match status" value="1"/>
</dbReference>
<dbReference type="GO" id="GO:0033812">
    <property type="term" value="F:3-oxoadipyl-CoA thiolase activity"/>
    <property type="evidence" value="ECO:0007669"/>
    <property type="project" value="UniProtKB-EC"/>
</dbReference>
<accession>A0A2U2AK71</accession>
<evidence type="ECO:0000256" key="2">
    <source>
        <dbReference type="ARBA" id="ARBA00005211"/>
    </source>
</evidence>
<evidence type="ECO:0000256" key="6">
    <source>
        <dbReference type="ARBA" id="ARBA00048527"/>
    </source>
</evidence>
<feature type="domain" description="Thiolase N-terminal" evidence="9">
    <location>
        <begin position="7"/>
        <end position="270"/>
    </location>
</feature>
<dbReference type="InterPro" id="IPR020610">
    <property type="entry name" value="Thiolase_AS"/>
</dbReference>
<comment type="similarity">
    <text evidence="3 8">Belongs to the thiolase-like superfamily. Thiolase family.</text>
</comment>
<dbReference type="PANTHER" id="PTHR43853:SF2">
    <property type="entry name" value="3-OXOADIPYL-COA_3-OXO-5,6-DEHYDROSUBERYL-COA THIOLASE"/>
    <property type="match status" value="1"/>
</dbReference>
<dbReference type="NCBIfam" id="NF006551">
    <property type="entry name" value="PRK09050.1"/>
    <property type="match status" value="1"/>
</dbReference>
<evidence type="ECO:0000313" key="11">
    <source>
        <dbReference type="EMBL" id="PWD83218.1"/>
    </source>
</evidence>
<evidence type="ECO:0000256" key="3">
    <source>
        <dbReference type="ARBA" id="ARBA00010982"/>
    </source>
</evidence>